<dbReference type="Proteomes" id="UP000828390">
    <property type="component" value="Unassembled WGS sequence"/>
</dbReference>
<keyword evidence="3" id="KW-1185">Reference proteome</keyword>
<reference evidence="2" key="1">
    <citation type="journal article" date="2019" name="bioRxiv">
        <title>The Genome of the Zebra Mussel, Dreissena polymorpha: A Resource for Invasive Species Research.</title>
        <authorList>
            <person name="McCartney M.A."/>
            <person name="Auch B."/>
            <person name="Kono T."/>
            <person name="Mallez S."/>
            <person name="Zhang Y."/>
            <person name="Obille A."/>
            <person name="Becker A."/>
            <person name="Abrahante J.E."/>
            <person name="Garbe J."/>
            <person name="Badalamenti J.P."/>
            <person name="Herman A."/>
            <person name="Mangelson H."/>
            <person name="Liachko I."/>
            <person name="Sullivan S."/>
            <person name="Sone E.D."/>
            <person name="Koren S."/>
            <person name="Silverstein K.A.T."/>
            <person name="Beckman K.B."/>
            <person name="Gohl D.M."/>
        </authorList>
    </citation>
    <scope>NUCLEOTIDE SEQUENCE</scope>
    <source>
        <strain evidence="2">Duluth1</strain>
        <tissue evidence="2">Whole animal</tissue>
    </source>
</reference>
<gene>
    <name evidence="2" type="ORF">DPMN_097850</name>
</gene>
<sequence length="99" mass="11135">MGLLWTMISSLVCWLWNNLYDLFAFVCAMHVTVSVLHLAMELVEGQRAREGSSLGDSLPQGDTEEVFEECFEEFAPLAPLAESEVFGKMVAFVDLMMRP</sequence>
<name>A0A9D4R6Q7_DREPO</name>
<dbReference type="AlphaFoldDB" id="A0A9D4R6Q7"/>
<dbReference type="EMBL" id="JAIWYP010000003">
    <property type="protein sequence ID" value="KAH3855285.1"/>
    <property type="molecule type" value="Genomic_DNA"/>
</dbReference>
<protein>
    <submittedName>
        <fullName evidence="2">Uncharacterized protein</fullName>
    </submittedName>
</protein>
<keyword evidence="1" id="KW-0812">Transmembrane</keyword>
<keyword evidence="1" id="KW-0472">Membrane</keyword>
<proteinExistence type="predicted"/>
<accession>A0A9D4R6Q7</accession>
<comment type="caution">
    <text evidence="2">The sequence shown here is derived from an EMBL/GenBank/DDBJ whole genome shotgun (WGS) entry which is preliminary data.</text>
</comment>
<evidence type="ECO:0000256" key="1">
    <source>
        <dbReference type="SAM" id="Phobius"/>
    </source>
</evidence>
<evidence type="ECO:0000313" key="3">
    <source>
        <dbReference type="Proteomes" id="UP000828390"/>
    </source>
</evidence>
<evidence type="ECO:0000313" key="2">
    <source>
        <dbReference type="EMBL" id="KAH3855285.1"/>
    </source>
</evidence>
<feature type="transmembrane region" description="Helical" evidence="1">
    <location>
        <begin position="20"/>
        <end position="39"/>
    </location>
</feature>
<keyword evidence="1" id="KW-1133">Transmembrane helix</keyword>
<reference evidence="2" key="2">
    <citation type="submission" date="2020-11" db="EMBL/GenBank/DDBJ databases">
        <authorList>
            <person name="McCartney M.A."/>
            <person name="Auch B."/>
            <person name="Kono T."/>
            <person name="Mallez S."/>
            <person name="Becker A."/>
            <person name="Gohl D.M."/>
            <person name="Silverstein K.A.T."/>
            <person name="Koren S."/>
            <person name="Bechman K.B."/>
            <person name="Herman A."/>
            <person name="Abrahante J.E."/>
            <person name="Garbe J."/>
        </authorList>
    </citation>
    <scope>NUCLEOTIDE SEQUENCE</scope>
    <source>
        <strain evidence="2">Duluth1</strain>
        <tissue evidence="2">Whole animal</tissue>
    </source>
</reference>
<organism evidence="2 3">
    <name type="scientific">Dreissena polymorpha</name>
    <name type="common">Zebra mussel</name>
    <name type="synonym">Mytilus polymorpha</name>
    <dbReference type="NCBI Taxonomy" id="45954"/>
    <lineage>
        <taxon>Eukaryota</taxon>
        <taxon>Metazoa</taxon>
        <taxon>Spiralia</taxon>
        <taxon>Lophotrochozoa</taxon>
        <taxon>Mollusca</taxon>
        <taxon>Bivalvia</taxon>
        <taxon>Autobranchia</taxon>
        <taxon>Heteroconchia</taxon>
        <taxon>Euheterodonta</taxon>
        <taxon>Imparidentia</taxon>
        <taxon>Neoheterodontei</taxon>
        <taxon>Myida</taxon>
        <taxon>Dreissenoidea</taxon>
        <taxon>Dreissenidae</taxon>
        <taxon>Dreissena</taxon>
    </lineage>
</organism>